<sequence>MTTATPAKKPCNMVRKLIGTHNGTFHCDEALAVYLLGRTERFGDNEVVRTRDPKVLETCDVVVDVGGVYDPESFRFDHHQRGFSETFSGQFETKLSSAGLVYKHFGREIIAKELHKDASDAVVTMLYEKLYVQFIEALDAIDNGIARYPKDVQPKYKDSTNLAARVGRLNPWWNEPNVDLDERFTQAVALTGAEFSERVRYYGLSWLPAYTLVESAIQKRFEVDPSGQILVLETCCPWKDHIYSIEAKESLAKPILYVLYPDGTNGHWRVQCVPVEEGSFESRKPLPTEWRGLRDDELSAKSELEGCVFVHASGFIGGHQNKEGAIAMAHRALEL</sequence>
<dbReference type="PANTHER" id="PTHR11215">
    <property type="entry name" value="METAL DEPENDENT HYDROLASE - RELATED"/>
    <property type="match status" value="1"/>
</dbReference>
<accession>A0A9W8E2T6</accession>
<evidence type="ECO:0000313" key="3">
    <source>
        <dbReference type="Proteomes" id="UP001150569"/>
    </source>
</evidence>
<dbReference type="AlphaFoldDB" id="A0A9W8E2T6"/>
<dbReference type="InterPro" id="IPR003226">
    <property type="entry name" value="MYG1_exonuclease"/>
</dbReference>
<dbReference type="OrthoDB" id="10265310at2759"/>
<comment type="caution">
    <text evidence="2">The sequence shown here is derived from an EMBL/GenBank/DDBJ whole genome shotgun (WGS) entry which is preliminary data.</text>
</comment>
<name>A0A9W8E2T6_9FUNG</name>
<dbReference type="Pfam" id="PF03690">
    <property type="entry name" value="MYG1_exonuc"/>
    <property type="match status" value="1"/>
</dbReference>
<dbReference type="GO" id="GO:0005737">
    <property type="term" value="C:cytoplasm"/>
    <property type="evidence" value="ECO:0007669"/>
    <property type="project" value="TreeGrafter"/>
</dbReference>
<dbReference type="EMBL" id="JANBPT010000034">
    <property type="protein sequence ID" value="KAJ1929470.1"/>
    <property type="molecule type" value="Genomic_DNA"/>
</dbReference>
<keyword evidence="3" id="KW-1185">Reference proteome</keyword>
<organism evidence="2 3">
    <name type="scientific">Tieghemiomyces parasiticus</name>
    <dbReference type="NCBI Taxonomy" id="78921"/>
    <lineage>
        <taxon>Eukaryota</taxon>
        <taxon>Fungi</taxon>
        <taxon>Fungi incertae sedis</taxon>
        <taxon>Zoopagomycota</taxon>
        <taxon>Kickxellomycotina</taxon>
        <taxon>Dimargaritomycetes</taxon>
        <taxon>Dimargaritales</taxon>
        <taxon>Dimargaritaceae</taxon>
        <taxon>Tieghemiomyces</taxon>
    </lineage>
</organism>
<evidence type="ECO:0000256" key="1">
    <source>
        <dbReference type="ARBA" id="ARBA00010105"/>
    </source>
</evidence>
<dbReference type="GO" id="GO:0005634">
    <property type="term" value="C:nucleus"/>
    <property type="evidence" value="ECO:0007669"/>
    <property type="project" value="TreeGrafter"/>
</dbReference>
<proteinExistence type="inferred from homology"/>
<comment type="similarity">
    <text evidence="1">Belongs to the MYG1 family.</text>
</comment>
<dbReference type="Proteomes" id="UP001150569">
    <property type="component" value="Unassembled WGS sequence"/>
</dbReference>
<reference evidence="2" key="1">
    <citation type="submission" date="2022-07" db="EMBL/GenBank/DDBJ databases">
        <title>Phylogenomic reconstructions and comparative analyses of Kickxellomycotina fungi.</title>
        <authorList>
            <person name="Reynolds N.K."/>
            <person name="Stajich J.E."/>
            <person name="Barry K."/>
            <person name="Grigoriev I.V."/>
            <person name="Crous P."/>
            <person name="Smith M.E."/>
        </authorList>
    </citation>
    <scope>NUCLEOTIDE SEQUENCE</scope>
    <source>
        <strain evidence="2">RSA 861</strain>
    </source>
</reference>
<gene>
    <name evidence="2" type="ORF">IWQ60_001151</name>
</gene>
<protein>
    <submittedName>
        <fullName evidence="2">Uncharacterized protein</fullName>
    </submittedName>
</protein>
<dbReference type="PANTHER" id="PTHR11215:SF1">
    <property type="entry name" value="MYG1 EXONUCLEASE"/>
    <property type="match status" value="1"/>
</dbReference>
<evidence type="ECO:0000313" key="2">
    <source>
        <dbReference type="EMBL" id="KAJ1929470.1"/>
    </source>
</evidence>